<dbReference type="AlphaFoldDB" id="A0A7K1FH55"/>
<proteinExistence type="predicted"/>
<feature type="region of interest" description="Disordered" evidence="1">
    <location>
        <begin position="105"/>
        <end position="127"/>
    </location>
</feature>
<dbReference type="RefSeq" id="WP_154767312.1">
    <property type="nucleotide sequence ID" value="NZ_WLYK01000001.1"/>
</dbReference>
<keyword evidence="2" id="KW-0472">Membrane</keyword>
<evidence type="ECO:0000313" key="4">
    <source>
        <dbReference type="Proteomes" id="UP000460221"/>
    </source>
</evidence>
<comment type="caution">
    <text evidence="3">The sequence shown here is derived from an EMBL/GenBank/DDBJ whole genome shotgun (WGS) entry which is preliminary data.</text>
</comment>
<accession>A0A7K1FH55</accession>
<evidence type="ECO:0000256" key="2">
    <source>
        <dbReference type="SAM" id="Phobius"/>
    </source>
</evidence>
<keyword evidence="2" id="KW-1133">Transmembrane helix</keyword>
<sequence>MSLVRWLLVALVGAGVIAMHVLAGHDSAGHSTAGHGVAMSALHHSTTIPAIDRSAAPMPSDHEQAGPAATIDGAMPAACILFLTAGIALAALLLAALLRSRRGAEVRPGTSTRIGPPSRSPPRIRPDPLVLCVMRT</sequence>
<evidence type="ECO:0000256" key="1">
    <source>
        <dbReference type="SAM" id="MobiDB-lite"/>
    </source>
</evidence>
<name>A0A7K1FH55_9ACTN</name>
<reference evidence="3 4" key="1">
    <citation type="submission" date="2019-11" db="EMBL/GenBank/DDBJ databases">
        <authorList>
            <person name="Jiang L.-Q."/>
        </authorList>
    </citation>
    <scope>NUCLEOTIDE SEQUENCE [LARGE SCALE GENOMIC DNA]</scope>
    <source>
        <strain evidence="3 4">YIM 132087</strain>
    </source>
</reference>
<gene>
    <name evidence="3" type="ORF">GIS00_05770</name>
</gene>
<keyword evidence="2" id="KW-0812">Transmembrane</keyword>
<organism evidence="3 4">
    <name type="scientific">Nakamurella alba</name>
    <dbReference type="NCBI Taxonomy" id="2665158"/>
    <lineage>
        <taxon>Bacteria</taxon>
        <taxon>Bacillati</taxon>
        <taxon>Actinomycetota</taxon>
        <taxon>Actinomycetes</taxon>
        <taxon>Nakamurellales</taxon>
        <taxon>Nakamurellaceae</taxon>
        <taxon>Nakamurella</taxon>
    </lineage>
</organism>
<evidence type="ECO:0000313" key="3">
    <source>
        <dbReference type="EMBL" id="MTD13452.1"/>
    </source>
</evidence>
<feature type="transmembrane region" description="Helical" evidence="2">
    <location>
        <begin position="74"/>
        <end position="98"/>
    </location>
</feature>
<protein>
    <submittedName>
        <fullName evidence="3">Uncharacterized protein</fullName>
    </submittedName>
</protein>
<keyword evidence="4" id="KW-1185">Reference proteome</keyword>
<dbReference type="EMBL" id="WLYK01000001">
    <property type="protein sequence ID" value="MTD13452.1"/>
    <property type="molecule type" value="Genomic_DNA"/>
</dbReference>
<dbReference type="Proteomes" id="UP000460221">
    <property type="component" value="Unassembled WGS sequence"/>
</dbReference>